<dbReference type="PANTHER" id="PTHR46278">
    <property type="entry name" value="DEHYDROGENASE, PUTATIVE-RELATED"/>
    <property type="match status" value="1"/>
</dbReference>
<dbReference type="InterPro" id="IPR005986">
    <property type="entry name" value="Asp_semialdehyde_DH_beta"/>
</dbReference>
<evidence type="ECO:0000256" key="15">
    <source>
        <dbReference type="HAMAP-Rule" id="MF_02121"/>
    </source>
</evidence>
<dbReference type="EC" id="1.2.1.11" evidence="6 15"/>
<dbReference type="PIRSF" id="PIRSF000148">
    <property type="entry name" value="ASA_dh"/>
    <property type="match status" value="1"/>
</dbReference>
<gene>
    <name evidence="18" type="primary">asd-2</name>
    <name evidence="15" type="synonym">asd</name>
    <name evidence="18" type="ORF">GCM10011348_02320</name>
</gene>
<dbReference type="CDD" id="cd18131">
    <property type="entry name" value="ASADH_C_bac_euk_like"/>
    <property type="match status" value="1"/>
</dbReference>
<accession>A0A917Z6E3</accession>
<organism evidence="18 19">
    <name type="scientific">Marinobacterium nitratireducens</name>
    <dbReference type="NCBI Taxonomy" id="518897"/>
    <lineage>
        <taxon>Bacteria</taxon>
        <taxon>Pseudomonadati</taxon>
        <taxon>Pseudomonadota</taxon>
        <taxon>Gammaproteobacteria</taxon>
        <taxon>Oceanospirillales</taxon>
        <taxon>Oceanospirillaceae</taxon>
        <taxon>Marinobacterium</taxon>
    </lineage>
</organism>
<comment type="pathway">
    <text evidence="1 15">Amino-acid biosynthesis; L-methionine biosynthesis via de novo pathway; L-homoserine from L-aspartate: step 2/3.</text>
</comment>
<evidence type="ECO:0000256" key="11">
    <source>
        <dbReference type="ARBA" id="ARBA00023002"/>
    </source>
</evidence>
<keyword evidence="12 15" id="KW-0457">Lysine biosynthesis</keyword>
<dbReference type="SUPFAM" id="SSF51735">
    <property type="entry name" value="NAD(P)-binding Rossmann-fold domains"/>
    <property type="match status" value="1"/>
</dbReference>
<evidence type="ECO:0000256" key="9">
    <source>
        <dbReference type="ARBA" id="ARBA00022857"/>
    </source>
</evidence>
<evidence type="ECO:0000256" key="14">
    <source>
        <dbReference type="ARBA" id="ARBA00047891"/>
    </source>
</evidence>
<dbReference type="InterPro" id="IPR036291">
    <property type="entry name" value="NAD(P)-bd_dom_sf"/>
</dbReference>
<dbReference type="EMBL" id="BMLT01000001">
    <property type="protein sequence ID" value="GGO76044.1"/>
    <property type="molecule type" value="Genomic_DNA"/>
</dbReference>
<feature type="active site" description="Acyl-thioester intermediate" evidence="15 16">
    <location>
        <position position="130"/>
    </location>
</feature>
<name>A0A917Z6E3_9GAMM</name>
<evidence type="ECO:0000256" key="8">
    <source>
        <dbReference type="ARBA" id="ARBA00022697"/>
    </source>
</evidence>
<dbReference type="GO" id="GO:0009088">
    <property type="term" value="P:threonine biosynthetic process"/>
    <property type="evidence" value="ECO:0007669"/>
    <property type="project" value="UniProtKB-UniRule"/>
</dbReference>
<dbReference type="Proteomes" id="UP000599578">
    <property type="component" value="Unassembled WGS sequence"/>
</dbReference>
<evidence type="ECO:0000313" key="19">
    <source>
        <dbReference type="Proteomes" id="UP000599578"/>
    </source>
</evidence>
<dbReference type="SUPFAM" id="SSF55347">
    <property type="entry name" value="Glyceraldehyde-3-phosphate dehydrogenase-like, C-terminal domain"/>
    <property type="match status" value="1"/>
</dbReference>
<dbReference type="GO" id="GO:0050661">
    <property type="term" value="F:NADP binding"/>
    <property type="evidence" value="ECO:0007669"/>
    <property type="project" value="UniProtKB-UniRule"/>
</dbReference>
<dbReference type="AlphaFoldDB" id="A0A917Z6E3"/>
<proteinExistence type="inferred from homology"/>
<dbReference type="NCBIfam" id="NF011456">
    <property type="entry name" value="PRK14874.1"/>
    <property type="match status" value="1"/>
</dbReference>
<dbReference type="GO" id="GO:0019877">
    <property type="term" value="P:diaminopimelate biosynthetic process"/>
    <property type="evidence" value="ECO:0007669"/>
    <property type="project" value="UniProtKB-UniRule"/>
</dbReference>
<dbReference type="GO" id="GO:0071266">
    <property type="term" value="P:'de novo' L-methionine biosynthetic process"/>
    <property type="evidence" value="ECO:0007669"/>
    <property type="project" value="UniProtKB-UniRule"/>
</dbReference>
<keyword evidence="13 15" id="KW-0486">Methionine biosynthesis</keyword>
<dbReference type="GO" id="GO:0046983">
    <property type="term" value="F:protein dimerization activity"/>
    <property type="evidence" value="ECO:0007669"/>
    <property type="project" value="InterPro"/>
</dbReference>
<feature type="binding site" evidence="15">
    <location>
        <begin position="160"/>
        <end position="161"/>
    </location>
    <ligand>
        <name>NADP(+)</name>
        <dbReference type="ChEBI" id="CHEBI:58349"/>
    </ligand>
</feature>
<evidence type="ECO:0000256" key="1">
    <source>
        <dbReference type="ARBA" id="ARBA00005021"/>
    </source>
</evidence>
<dbReference type="SMART" id="SM00859">
    <property type="entry name" value="Semialdhyde_dh"/>
    <property type="match status" value="1"/>
</dbReference>
<dbReference type="GO" id="GO:0004073">
    <property type="term" value="F:aspartate-semialdehyde dehydrogenase activity"/>
    <property type="evidence" value="ECO:0007669"/>
    <property type="project" value="UniProtKB-UniRule"/>
</dbReference>
<dbReference type="InterPro" id="IPR000534">
    <property type="entry name" value="Semialdehyde_DH_NAD-bd"/>
</dbReference>
<evidence type="ECO:0000256" key="2">
    <source>
        <dbReference type="ARBA" id="ARBA00005076"/>
    </source>
</evidence>
<evidence type="ECO:0000256" key="6">
    <source>
        <dbReference type="ARBA" id="ARBA00013120"/>
    </source>
</evidence>
<comment type="pathway">
    <text evidence="2 15">Amino-acid biosynthesis; L-lysine biosynthesis via DAP pathway; (S)-tetrahydrodipicolinate from L-aspartate: step 2/4.</text>
</comment>
<evidence type="ECO:0000256" key="4">
    <source>
        <dbReference type="ARBA" id="ARBA00010584"/>
    </source>
</evidence>
<comment type="caution">
    <text evidence="18">The sequence shown here is derived from an EMBL/GenBank/DDBJ whole genome shotgun (WGS) entry which is preliminary data.</text>
</comment>
<keyword evidence="11 15" id="KW-0560">Oxidoreductase</keyword>
<keyword evidence="10 15" id="KW-0220">Diaminopimelate biosynthesis</keyword>
<keyword evidence="19" id="KW-1185">Reference proteome</keyword>
<dbReference type="Pfam" id="PF02774">
    <property type="entry name" value="Semialdhyde_dhC"/>
    <property type="match status" value="1"/>
</dbReference>
<dbReference type="HAMAP" id="MF_02121">
    <property type="entry name" value="ASADH"/>
    <property type="match status" value="1"/>
</dbReference>
<dbReference type="NCBIfam" id="NF004224">
    <property type="entry name" value="PRK05671.1"/>
    <property type="match status" value="1"/>
</dbReference>
<evidence type="ECO:0000256" key="5">
    <source>
        <dbReference type="ARBA" id="ARBA00011738"/>
    </source>
</evidence>
<comment type="pathway">
    <text evidence="3 15">Amino-acid biosynthesis; L-threonine biosynthesis; L-threonine from L-aspartate: step 2/5.</text>
</comment>
<comment type="caution">
    <text evidence="15">Lacks conserved residue(s) required for the propagation of feature annotation.</text>
</comment>
<feature type="domain" description="Semialdehyde dehydrogenase NAD-binding" evidence="17">
    <location>
        <begin position="6"/>
        <end position="121"/>
    </location>
</feature>
<sequence length="338" mass="36696">MTQTYNVAVVGATGLVGEAIVELLESRDFPVGELFVLASNESAGKPVYFKGRSIKVGDLADFDFSQVQIALFSAGSAVAAEYAPRAVDAGCVVIDNSSCFRNEPEVPLVVPEVNPERVREHCGIIANPNCSTIQMLVALAPIYRYAGIRRINVATYQAVSGAGRQAVEELARQTALLLNARDVDNQHFAKQMAFNVLPQIDSLDDSGYSGEELKMVWETRKILEDDEIAVTPTCVRVPVFFGHSEAVHLETRDPISALEVRELLQQAPGIEVLDEAQDGGWATPVTEAAGKDAVFVSRIREDITAENGINLWVVSDNVRKGAALNAVQIAELLIREPF</sequence>
<dbReference type="GO" id="GO:0009097">
    <property type="term" value="P:isoleucine biosynthetic process"/>
    <property type="evidence" value="ECO:0007669"/>
    <property type="project" value="UniProtKB-UniRule"/>
</dbReference>
<dbReference type="NCBIfam" id="TIGR01296">
    <property type="entry name" value="asd_B"/>
    <property type="match status" value="1"/>
</dbReference>
<reference evidence="18 19" key="1">
    <citation type="journal article" date="2014" name="Int. J. Syst. Evol. Microbiol.">
        <title>Complete genome sequence of Corynebacterium casei LMG S-19264T (=DSM 44701T), isolated from a smear-ripened cheese.</title>
        <authorList>
            <consortium name="US DOE Joint Genome Institute (JGI-PGF)"/>
            <person name="Walter F."/>
            <person name="Albersmeier A."/>
            <person name="Kalinowski J."/>
            <person name="Ruckert C."/>
        </authorList>
    </citation>
    <scope>NUCLEOTIDE SEQUENCE [LARGE SCALE GENOMIC DNA]</scope>
    <source>
        <strain evidence="18 19">CGMCC 1.7286</strain>
    </source>
</reference>
<evidence type="ECO:0000256" key="16">
    <source>
        <dbReference type="PIRSR" id="PIRSR000148-1"/>
    </source>
</evidence>
<keyword evidence="9 15" id="KW-0521">NADP</keyword>
<dbReference type="InterPro" id="IPR012080">
    <property type="entry name" value="Asp_semialdehyde_DH"/>
</dbReference>
<evidence type="ECO:0000256" key="12">
    <source>
        <dbReference type="ARBA" id="ARBA00023154"/>
    </source>
</evidence>
<feature type="binding site" evidence="15">
    <location>
        <position position="236"/>
    </location>
    <ligand>
        <name>substrate</name>
    </ligand>
</feature>
<comment type="function">
    <text evidence="15">Catalyzes the NADPH-dependent formation of L-aspartate-semialdehyde (L-ASA) by the reductive dephosphorylation of L-aspartyl-4-phosphate.</text>
</comment>
<dbReference type="InterPro" id="IPR012280">
    <property type="entry name" value="Semialdhyde_DH_dimer_dom"/>
</dbReference>
<feature type="binding site" evidence="15">
    <location>
        <position position="157"/>
    </location>
    <ligand>
        <name>substrate</name>
    </ligand>
</feature>
<dbReference type="RefSeq" id="WP_188857488.1">
    <property type="nucleotide sequence ID" value="NZ_BMLT01000001.1"/>
</dbReference>
<feature type="binding site" evidence="15">
    <location>
        <begin position="13"/>
        <end position="16"/>
    </location>
    <ligand>
        <name>NADP(+)</name>
        <dbReference type="ChEBI" id="CHEBI:58349"/>
    </ligand>
</feature>
<comment type="catalytic activity">
    <reaction evidence="14 15">
        <text>L-aspartate 4-semialdehyde + phosphate + NADP(+) = 4-phospho-L-aspartate + NADPH + H(+)</text>
        <dbReference type="Rhea" id="RHEA:24284"/>
        <dbReference type="ChEBI" id="CHEBI:15378"/>
        <dbReference type="ChEBI" id="CHEBI:43474"/>
        <dbReference type="ChEBI" id="CHEBI:57535"/>
        <dbReference type="ChEBI" id="CHEBI:57783"/>
        <dbReference type="ChEBI" id="CHEBI:58349"/>
        <dbReference type="ChEBI" id="CHEBI:537519"/>
        <dbReference type="EC" id="1.2.1.11"/>
    </reaction>
</comment>
<evidence type="ECO:0000256" key="7">
    <source>
        <dbReference type="ARBA" id="ARBA00022605"/>
    </source>
</evidence>
<feature type="binding site" evidence="15">
    <location>
        <position position="101"/>
    </location>
    <ligand>
        <name>phosphate</name>
        <dbReference type="ChEBI" id="CHEBI:43474"/>
    </ligand>
</feature>
<feature type="active site" description="Proton acceptor" evidence="15 16">
    <location>
        <position position="243"/>
    </location>
</feature>
<evidence type="ECO:0000256" key="10">
    <source>
        <dbReference type="ARBA" id="ARBA00022915"/>
    </source>
</evidence>
<dbReference type="Gene3D" id="3.40.50.720">
    <property type="entry name" value="NAD(P)-binding Rossmann-like Domain"/>
    <property type="match status" value="1"/>
</dbReference>
<dbReference type="GO" id="GO:0051287">
    <property type="term" value="F:NAD binding"/>
    <property type="evidence" value="ECO:0007669"/>
    <property type="project" value="InterPro"/>
</dbReference>
<dbReference type="Gene3D" id="3.30.360.10">
    <property type="entry name" value="Dihydrodipicolinate Reductase, domain 2"/>
    <property type="match status" value="1"/>
</dbReference>
<comment type="similarity">
    <text evidence="4 15">Belongs to the aspartate-semialdehyde dehydrogenase family.</text>
</comment>
<dbReference type="PANTHER" id="PTHR46278:SF2">
    <property type="entry name" value="ASPARTATE-SEMIALDEHYDE DEHYDROGENASE"/>
    <property type="match status" value="1"/>
</dbReference>
<evidence type="ECO:0000259" key="17">
    <source>
        <dbReference type="SMART" id="SM00859"/>
    </source>
</evidence>
<feature type="binding site" evidence="15">
    <location>
        <position position="317"/>
    </location>
    <ligand>
        <name>NADP(+)</name>
        <dbReference type="ChEBI" id="CHEBI:58349"/>
    </ligand>
</feature>
<comment type="subunit">
    <text evidence="5 15">Homodimer.</text>
</comment>
<dbReference type="GO" id="GO:0009089">
    <property type="term" value="P:lysine biosynthetic process via diaminopimelate"/>
    <property type="evidence" value="ECO:0007669"/>
    <property type="project" value="UniProtKB-UniRule"/>
</dbReference>
<dbReference type="NCBIfam" id="NF005957">
    <property type="entry name" value="PRK08040.1"/>
    <property type="match status" value="1"/>
</dbReference>
<dbReference type="Pfam" id="PF01118">
    <property type="entry name" value="Semialdhyde_dh"/>
    <property type="match status" value="1"/>
</dbReference>
<protein>
    <recommendedName>
        <fullName evidence="6 15">Aspartate-semialdehyde dehydrogenase</fullName>
        <shortName evidence="15">ASA dehydrogenase</shortName>
        <shortName evidence="15">ASADH</shortName>
        <ecNumber evidence="6 15">1.2.1.11</ecNumber>
    </recommendedName>
    <alternativeName>
        <fullName evidence="15">Aspartate-beta-semialdehyde dehydrogenase</fullName>
    </alternativeName>
</protein>
<dbReference type="CDD" id="cd02316">
    <property type="entry name" value="VcASADH2_like_N"/>
    <property type="match status" value="1"/>
</dbReference>
<keyword evidence="7 15" id="KW-0028">Amino-acid biosynthesis</keyword>
<evidence type="ECO:0000256" key="3">
    <source>
        <dbReference type="ARBA" id="ARBA00005097"/>
    </source>
</evidence>
<keyword evidence="8 15" id="KW-0791">Threonine biosynthesis</keyword>
<evidence type="ECO:0000313" key="18">
    <source>
        <dbReference type="EMBL" id="GGO76044.1"/>
    </source>
</evidence>
<evidence type="ECO:0000256" key="13">
    <source>
        <dbReference type="ARBA" id="ARBA00023167"/>
    </source>
</evidence>